<name>A0A4V2SWJ5_9FIRM</name>
<protein>
    <submittedName>
        <fullName evidence="1">Uncharacterized protein</fullName>
    </submittedName>
</protein>
<dbReference type="OrthoDB" id="2079570at2"/>
<dbReference type="AlphaFoldDB" id="A0A4V2SWJ5"/>
<accession>A0A4V2SWJ5</accession>
<evidence type="ECO:0000313" key="1">
    <source>
        <dbReference type="EMBL" id="TCP62516.1"/>
    </source>
</evidence>
<sequence length="243" mass="26195">MTVINAFKNGTTVIDEATMNSLISIQPFALVYDGTQVDGKTGAGVYQFDNSSYDTAIYFTSLGVTEVARVELELVKGGSGADLVIEIRAGLVTDDSSEGILLKKMVLPAEFVTTSKAYVSIPFDLTGLTSGARYWLVVRKAGDATNYIRLHGEAAQDANYPTYQRNGAGAWGQVNSAHYKIFSGESGLFRHGIYGSGFTAVEYSGEVISKMYRYLPPAGTSQGGIRDVLTFTWNGSYLKRGAL</sequence>
<dbReference type="EMBL" id="SLXT01000021">
    <property type="protein sequence ID" value="TCP62516.1"/>
    <property type="molecule type" value="Genomic_DNA"/>
</dbReference>
<gene>
    <name evidence="1" type="ORF">EDD73_12114</name>
</gene>
<comment type="caution">
    <text evidence="1">The sequence shown here is derived from an EMBL/GenBank/DDBJ whole genome shotgun (WGS) entry which is preliminary data.</text>
</comment>
<evidence type="ECO:0000313" key="2">
    <source>
        <dbReference type="Proteomes" id="UP000294813"/>
    </source>
</evidence>
<dbReference type="RefSeq" id="WP_131919821.1">
    <property type="nucleotide sequence ID" value="NZ_JAOQNU010000020.1"/>
</dbReference>
<proteinExistence type="predicted"/>
<organism evidence="1 2">
    <name type="scientific">Heliophilum fasciatum</name>
    <dbReference type="NCBI Taxonomy" id="35700"/>
    <lineage>
        <taxon>Bacteria</taxon>
        <taxon>Bacillati</taxon>
        <taxon>Bacillota</taxon>
        <taxon>Clostridia</taxon>
        <taxon>Eubacteriales</taxon>
        <taxon>Heliobacteriaceae</taxon>
        <taxon>Heliophilum</taxon>
    </lineage>
</organism>
<dbReference type="Proteomes" id="UP000294813">
    <property type="component" value="Unassembled WGS sequence"/>
</dbReference>
<reference evidence="1 2" key="1">
    <citation type="submission" date="2019-03" db="EMBL/GenBank/DDBJ databases">
        <title>Genomic Encyclopedia of Type Strains, Phase IV (KMG-IV): sequencing the most valuable type-strain genomes for metagenomic binning, comparative biology and taxonomic classification.</title>
        <authorList>
            <person name="Goeker M."/>
        </authorList>
    </citation>
    <scope>NUCLEOTIDE SEQUENCE [LARGE SCALE GENOMIC DNA]</scope>
    <source>
        <strain evidence="1 2">DSM 11170</strain>
    </source>
</reference>
<keyword evidence="2" id="KW-1185">Reference proteome</keyword>